<keyword evidence="6" id="KW-0175">Coiled coil</keyword>
<proteinExistence type="inferred from homology"/>
<keyword evidence="3" id="KW-0812">Transmembrane</keyword>
<feature type="region of interest" description="Disordered" evidence="7">
    <location>
        <begin position="430"/>
        <end position="460"/>
    </location>
</feature>
<name>A0ABN8LW36_9CNID</name>
<evidence type="ECO:0000256" key="1">
    <source>
        <dbReference type="ARBA" id="ARBA00004141"/>
    </source>
</evidence>
<evidence type="ECO:0000256" key="6">
    <source>
        <dbReference type="SAM" id="Coils"/>
    </source>
</evidence>
<dbReference type="Pfam" id="PF18738">
    <property type="entry name" value="HEPN_DZIP3"/>
    <property type="match status" value="1"/>
</dbReference>
<comment type="similarity">
    <text evidence="2">Belongs to the IFI6/IFI27 family.</text>
</comment>
<dbReference type="EMBL" id="CALNXI010000135">
    <property type="protein sequence ID" value="CAH3020083.1"/>
    <property type="molecule type" value="Genomic_DNA"/>
</dbReference>
<keyword evidence="4" id="KW-1133">Transmembrane helix</keyword>
<evidence type="ECO:0000313" key="10">
    <source>
        <dbReference type="Proteomes" id="UP001159427"/>
    </source>
</evidence>
<dbReference type="Gene3D" id="6.10.110.10">
    <property type="match status" value="1"/>
</dbReference>
<keyword evidence="10" id="KW-1185">Reference proteome</keyword>
<evidence type="ECO:0000256" key="4">
    <source>
        <dbReference type="ARBA" id="ARBA00022989"/>
    </source>
</evidence>
<evidence type="ECO:0000313" key="9">
    <source>
        <dbReference type="EMBL" id="CAH3020083.1"/>
    </source>
</evidence>
<dbReference type="Proteomes" id="UP001159427">
    <property type="component" value="Unassembled WGS sequence"/>
</dbReference>
<evidence type="ECO:0000256" key="7">
    <source>
        <dbReference type="SAM" id="MobiDB-lite"/>
    </source>
</evidence>
<reference evidence="9 10" key="1">
    <citation type="submission" date="2022-05" db="EMBL/GenBank/DDBJ databases">
        <authorList>
            <consortium name="Genoscope - CEA"/>
            <person name="William W."/>
        </authorList>
    </citation>
    <scope>NUCLEOTIDE SEQUENCE [LARGE SCALE GENOMIC DNA]</scope>
</reference>
<evidence type="ECO:0000256" key="2">
    <source>
        <dbReference type="ARBA" id="ARBA00007262"/>
    </source>
</evidence>
<comment type="subcellular location">
    <subcellularLocation>
        <location evidence="1">Membrane</location>
        <topology evidence="1">Multi-pass membrane protein</topology>
    </subcellularLocation>
</comment>
<organism evidence="9 10">
    <name type="scientific">Porites evermanni</name>
    <dbReference type="NCBI Taxonomy" id="104178"/>
    <lineage>
        <taxon>Eukaryota</taxon>
        <taxon>Metazoa</taxon>
        <taxon>Cnidaria</taxon>
        <taxon>Anthozoa</taxon>
        <taxon>Hexacorallia</taxon>
        <taxon>Scleractinia</taxon>
        <taxon>Fungiina</taxon>
        <taxon>Poritidae</taxon>
        <taxon>Porites</taxon>
    </lineage>
</organism>
<dbReference type="InterPro" id="IPR009311">
    <property type="entry name" value="IFI6/IFI27-like"/>
</dbReference>
<accession>A0ABN8LW36</accession>
<dbReference type="SUPFAM" id="SSF51735">
    <property type="entry name" value="NAD(P)-binding Rossmann-fold domains"/>
    <property type="match status" value="1"/>
</dbReference>
<dbReference type="PANTHER" id="PTHR38015">
    <property type="entry name" value="BLR6086 PROTEIN"/>
    <property type="match status" value="1"/>
</dbReference>
<dbReference type="InterPro" id="IPR041249">
    <property type="entry name" value="HEPN_DZIP3"/>
</dbReference>
<evidence type="ECO:0000256" key="5">
    <source>
        <dbReference type="ARBA" id="ARBA00023136"/>
    </source>
</evidence>
<evidence type="ECO:0000259" key="8">
    <source>
        <dbReference type="Pfam" id="PF18738"/>
    </source>
</evidence>
<dbReference type="InterPro" id="IPR036291">
    <property type="entry name" value="NAD(P)-bd_dom_sf"/>
</dbReference>
<feature type="coiled-coil region" evidence="6">
    <location>
        <begin position="202"/>
        <end position="229"/>
    </location>
</feature>
<dbReference type="Pfam" id="PF06140">
    <property type="entry name" value="Ifi-6-16"/>
    <property type="match status" value="1"/>
</dbReference>
<protein>
    <recommendedName>
        <fullName evidence="8">DZIP3-like HEPN domain-containing protein</fullName>
    </recommendedName>
</protein>
<dbReference type="PANTHER" id="PTHR38015:SF1">
    <property type="entry name" value="OPINE DEHYDROGENASE DOMAIN-CONTAINING PROTEIN"/>
    <property type="match status" value="1"/>
</dbReference>
<sequence>MASAASVLCTTAGKENFQRLTRLLICGGTSLLREIFDHHCPPSHLPTRLSNPTIEDLMLNRAKLFKPQRDCLYPSPGVHGESKDFDLTLLFKLLKTICGLTPPPTGWDAPPATSDLSLAADLVRIKNFRNMVYGHARDMEISNDNFKFLWAYIKKTLLRIAGQISSATKSNWQKAINNLLTAPLTKEDEKNVQELKRWYEEDVEVKKSLDDLKVEIEGLKEETKKMSSELGEMHQVLVGFSSIAVASSEANATVLSLTIDCQTTPEQSEQNGIPSTQAILNLVASNYLANINPSTPEEFSDFVQYLLEVRKVLIVDTHCGSLIIKVKCSTLEILEDLWDDYCIGHLNEKAQKHLVTEEILKTLGLTELILTTSISDEKYRECKNYFLNCHGLESDTGNTTGLRESTEEFQWKKTEEQDVKKKKSVELQGVENKELDDEPKEKDATFADDGPPWAKGKKPLSNTSKKIAATAAVGVAATTVGVLAAPVIAGAALGAAGFTSAGVAAGSIAAGVQSAVYGGSVAAGSLFALCQSAGATGVIGSAATAAIGGGTGLTGIAATLGGFRLFGRKTDTLRLVICGSGDGAHVFACIASSRKDTDVRVLSLDDDEAKRWEIAMQQKQLEVAFLFQGEKTSGIVSKPDLVTKNPEDAMRDAEMVVFMMHASCHQVYLEALAPHIKPGTIIIGFPGNPEFECQVRHVLGEKAQQCAIMNFESLPWTCQTTESGVTCEVVHTMDTLLGNIMKGSVSPKKDPVAALQYLLGPLPELKVSDRTDHD</sequence>
<dbReference type="Gene3D" id="3.40.50.720">
    <property type="entry name" value="NAD(P)-binding Rossmann-like Domain"/>
    <property type="match status" value="1"/>
</dbReference>
<comment type="caution">
    <text evidence="9">The sequence shown here is derived from an EMBL/GenBank/DDBJ whole genome shotgun (WGS) entry which is preliminary data.</text>
</comment>
<keyword evidence="5" id="KW-0472">Membrane</keyword>
<dbReference type="InterPro" id="IPR051729">
    <property type="entry name" value="Opine/Lysopine_DH"/>
</dbReference>
<feature type="domain" description="DZIP3-like HEPN" evidence="8">
    <location>
        <begin position="43"/>
        <end position="190"/>
    </location>
</feature>
<dbReference type="InterPro" id="IPR038213">
    <property type="entry name" value="IFI6/IFI27-like_sf"/>
</dbReference>
<gene>
    <name evidence="9" type="ORF">PEVE_00005516</name>
</gene>
<evidence type="ECO:0000256" key="3">
    <source>
        <dbReference type="ARBA" id="ARBA00022692"/>
    </source>
</evidence>